<dbReference type="InterPro" id="IPR001789">
    <property type="entry name" value="Sig_transdc_resp-reg_receiver"/>
</dbReference>
<keyword evidence="3" id="KW-0804">Transcription</keyword>
<feature type="domain" description="HTH luxR-type" evidence="5">
    <location>
        <begin position="168"/>
        <end position="233"/>
    </location>
</feature>
<evidence type="ECO:0000256" key="2">
    <source>
        <dbReference type="ARBA" id="ARBA00023125"/>
    </source>
</evidence>
<evidence type="ECO:0000256" key="4">
    <source>
        <dbReference type="PROSITE-ProRule" id="PRU00169"/>
    </source>
</evidence>
<dbReference type="InterPro" id="IPR011006">
    <property type="entry name" value="CheY-like_superfamily"/>
</dbReference>
<name>A0ABY7QDU6_9ACTN</name>
<organism evidence="7 8">
    <name type="scientific">Kitasatospora cathayae</name>
    <dbReference type="NCBI Taxonomy" id="3004092"/>
    <lineage>
        <taxon>Bacteria</taxon>
        <taxon>Bacillati</taxon>
        <taxon>Actinomycetota</taxon>
        <taxon>Actinomycetes</taxon>
        <taxon>Kitasatosporales</taxon>
        <taxon>Streptomycetaceae</taxon>
        <taxon>Kitasatospora</taxon>
    </lineage>
</organism>
<evidence type="ECO:0000313" key="7">
    <source>
        <dbReference type="EMBL" id="WBP90917.1"/>
    </source>
</evidence>
<dbReference type="PRINTS" id="PR00038">
    <property type="entry name" value="HTHLUXR"/>
</dbReference>
<protein>
    <submittedName>
        <fullName evidence="7">Response regulator transcription factor</fullName>
    </submittedName>
</protein>
<evidence type="ECO:0000259" key="6">
    <source>
        <dbReference type="PROSITE" id="PS50110"/>
    </source>
</evidence>
<reference evidence="8" key="1">
    <citation type="submission" date="2022-12" db="EMBL/GenBank/DDBJ databases">
        <authorList>
            <person name="Mo P."/>
        </authorList>
    </citation>
    <scope>NUCLEOTIDE SEQUENCE [LARGE SCALE GENOMIC DNA]</scope>
    <source>
        <strain evidence="8">HUAS 3-15</strain>
    </source>
</reference>
<feature type="domain" description="Response regulatory" evidence="6">
    <location>
        <begin position="26"/>
        <end position="144"/>
    </location>
</feature>
<dbReference type="Pfam" id="PF00196">
    <property type="entry name" value="GerE"/>
    <property type="match status" value="1"/>
</dbReference>
<sequence length="238" mass="25308">MRPVRSTEAPTAKTGDPAGSADRTLRIFLVDDSSLVRVGLIHILRDHPDLTLAGSSAESSTAVEACLDPSFDVLVVNASCRSIDVAHLVHRAAHFAESGASRILLLAGEADDRICSEADTLGAGGVVLTTEDPEHLVSALRLVARGYRVCAPGSRRSPGASPRDRSARHQLLDLLTLRERQVLELLARGMKNAEIAAELVVSESTVKTHVQNLLLKLGLRNRASAVAVAYELGISRSG</sequence>
<dbReference type="PROSITE" id="PS00622">
    <property type="entry name" value="HTH_LUXR_1"/>
    <property type="match status" value="1"/>
</dbReference>
<accession>A0ABY7QDU6</accession>
<proteinExistence type="predicted"/>
<keyword evidence="1" id="KW-0805">Transcription regulation</keyword>
<evidence type="ECO:0000313" key="8">
    <source>
        <dbReference type="Proteomes" id="UP001212821"/>
    </source>
</evidence>
<dbReference type="PROSITE" id="PS50110">
    <property type="entry name" value="RESPONSE_REGULATORY"/>
    <property type="match status" value="1"/>
</dbReference>
<evidence type="ECO:0000256" key="3">
    <source>
        <dbReference type="ARBA" id="ARBA00023163"/>
    </source>
</evidence>
<gene>
    <name evidence="7" type="ORF">O1G21_36985</name>
</gene>
<keyword evidence="8" id="KW-1185">Reference proteome</keyword>
<dbReference type="PANTHER" id="PTHR44688">
    <property type="entry name" value="DNA-BINDING TRANSCRIPTIONAL ACTIVATOR DEVR_DOSR"/>
    <property type="match status" value="1"/>
</dbReference>
<comment type="caution">
    <text evidence="4">Lacks conserved residue(s) required for the propagation of feature annotation.</text>
</comment>
<dbReference type="PROSITE" id="PS50043">
    <property type="entry name" value="HTH_LUXR_2"/>
    <property type="match status" value="1"/>
</dbReference>
<dbReference type="RefSeq" id="WP_270149982.1">
    <property type="nucleotide sequence ID" value="NZ_CP115450.1"/>
</dbReference>
<dbReference type="CDD" id="cd06170">
    <property type="entry name" value="LuxR_C_like"/>
    <property type="match status" value="1"/>
</dbReference>
<dbReference type="SUPFAM" id="SSF52172">
    <property type="entry name" value="CheY-like"/>
    <property type="match status" value="1"/>
</dbReference>
<dbReference type="PANTHER" id="PTHR44688:SF16">
    <property type="entry name" value="DNA-BINDING TRANSCRIPTIONAL ACTIVATOR DEVR_DOSR"/>
    <property type="match status" value="1"/>
</dbReference>
<evidence type="ECO:0000259" key="5">
    <source>
        <dbReference type="PROSITE" id="PS50043"/>
    </source>
</evidence>
<evidence type="ECO:0000256" key="1">
    <source>
        <dbReference type="ARBA" id="ARBA00023015"/>
    </source>
</evidence>
<dbReference type="SUPFAM" id="SSF46894">
    <property type="entry name" value="C-terminal effector domain of the bipartite response regulators"/>
    <property type="match status" value="1"/>
</dbReference>
<dbReference type="EMBL" id="CP115450">
    <property type="protein sequence ID" value="WBP90917.1"/>
    <property type="molecule type" value="Genomic_DNA"/>
</dbReference>
<dbReference type="SMART" id="SM00421">
    <property type="entry name" value="HTH_LUXR"/>
    <property type="match status" value="1"/>
</dbReference>
<keyword evidence="2" id="KW-0238">DNA-binding</keyword>
<dbReference type="InterPro" id="IPR000792">
    <property type="entry name" value="Tscrpt_reg_LuxR_C"/>
</dbReference>
<dbReference type="Proteomes" id="UP001212821">
    <property type="component" value="Chromosome"/>
</dbReference>
<dbReference type="InterPro" id="IPR016032">
    <property type="entry name" value="Sig_transdc_resp-reg_C-effctor"/>
</dbReference>
<dbReference type="Gene3D" id="3.40.50.2300">
    <property type="match status" value="1"/>
</dbReference>